<dbReference type="Proteomes" id="UP001142055">
    <property type="component" value="Chromosome 1"/>
</dbReference>
<comment type="caution">
    <text evidence="5">The sequence shown here is derived from an EMBL/GenBank/DDBJ whole genome shotgun (WGS) entry which is preliminary data.</text>
</comment>
<gene>
    <name evidence="5" type="ORF">RDWZM_001952</name>
</gene>
<dbReference type="EMBL" id="JAPWDV010000001">
    <property type="protein sequence ID" value="KAJ6223407.1"/>
    <property type="molecule type" value="Genomic_DNA"/>
</dbReference>
<keyword evidence="3" id="KW-0732">Signal</keyword>
<dbReference type="Pfam" id="PF02014">
    <property type="entry name" value="Reeler"/>
    <property type="match status" value="1"/>
</dbReference>
<feature type="signal peptide" evidence="3">
    <location>
        <begin position="1"/>
        <end position="20"/>
    </location>
</feature>
<evidence type="ECO:0000256" key="1">
    <source>
        <dbReference type="SAM" id="MobiDB-lite"/>
    </source>
</evidence>
<dbReference type="Gene3D" id="2.60.40.4060">
    <property type="entry name" value="Reeler domain"/>
    <property type="match status" value="1"/>
</dbReference>
<feature type="transmembrane region" description="Helical" evidence="2">
    <location>
        <begin position="682"/>
        <end position="705"/>
    </location>
</feature>
<proteinExistence type="predicted"/>
<feature type="region of interest" description="Disordered" evidence="1">
    <location>
        <begin position="344"/>
        <end position="372"/>
    </location>
</feature>
<name>A0A9Q0MF66_BLOTA</name>
<protein>
    <recommendedName>
        <fullName evidence="4">Reelin domain-containing protein</fullName>
    </recommendedName>
</protein>
<evidence type="ECO:0000256" key="2">
    <source>
        <dbReference type="SAM" id="Phobius"/>
    </source>
</evidence>
<evidence type="ECO:0000259" key="4">
    <source>
        <dbReference type="Pfam" id="PF02014"/>
    </source>
</evidence>
<keyword evidence="2" id="KW-0812">Transmembrane</keyword>
<dbReference type="InterPro" id="IPR002861">
    <property type="entry name" value="Reeler_dom"/>
</dbReference>
<sequence length="764" mass="86773">MANYQVLLLLLGTLAPIISATNPPPMLTCTDMGTQRTHSELPFGVPPFVIKAFINKAKGNQNIHVMVLPQVGAKVKKFKSYMIQVRDANDNSLIDGSFLALDGMAITCGDDNLNMNTWTNKPKDRPKKRLEGIYVPPKDVTSIIVTATIIDRKDTVWEGLQSESIELAKPEKPQMPPPINIPPPPPPPFFLNPPSIFSIPASYYSNPTSYYPNPAPYNSHPAPYQSKPVPYYPKADVYSPSLYSILQHIFNNGVQSLSSTVSNIPGIVTSNLDFSKLIEAKPDEAEDEIIDLDKIENIAINLGKEVAELLQFTSKSDLEVVDDDEATDDGKVGAPIAKADLESKVETVEETPKSDDDKLDEPSKKADLEPEVETEGQNHICECIHSFNGVLTDCINLQAFTQNQTHLITIESDYLYVQPITWVNPISTIWHMRSPNGDGKLIECNKWMEHEWFKNLEISTKQHGKLLYFGINPFKDDPKGYILDYQFKNDHIMFSPGNGKIVDKKTFPNFQPNSSNHYRFISDGKMLKFGYFVNGYNPIRFYDLGQILNKKQIVSNDSQWSALRKIDEKWAKFVRNSYIDDNLTDLIGRTPFGIILNPLSSIKLVILLDIYAELVYIFLYERLPTKEYETQPFQYAKVRIKDFIKCSNDKTMSENNIFNLIGNISSSVNGGWSSLKKSIIKWAAIIFITIILYIYLVFSFIHFCITPKRNEIGHITRNTEDRRYKYHLPTKKRKRKKEISSLLISSKYSSSSMNVTSKKKKEIK</sequence>
<evidence type="ECO:0000256" key="3">
    <source>
        <dbReference type="SAM" id="SignalP"/>
    </source>
</evidence>
<dbReference type="AlphaFoldDB" id="A0A9Q0MF66"/>
<evidence type="ECO:0000313" key="5">
    <source>
        <dbReference type="EMBL" id="KAJ6223407.1"/>
    </source>
</evidence>
<accession>A0A9Q0MF66</accession>
<evidence type="ECO:0000313" key="6">
    <source>
        <dbReference type="Proteomes" id="UP001142055"/>
    </source>
</evidence>
<dbReference type="CDD" id="cd08544">
    <property type="entry name" value="Reeler"/>
    <property type="match status" value="1"/>
</dbReference>
<feature type="chain" id="PRO_5040306159" description="Reelin domain-containing protein" evidence="3">
    <location>
        <begin position="21"/>
        <end position="764"/>
    </location>
</feature>
<organism evidence="5 6">
    <name type="scientific">Blomia tropicalis</name>
    <name type="common">Mite</name>
    <dbReference type="NCBI Taxonomy" id="40697"/>
    <lineage>
        <taxon>Eukaryota</taxon>
        <taxon>Metazoa</taxon>
        <taxon>Ecdysozoa</taxon>
        <taxon>Arthropoda</taxon>
        <taxon>Chelicerata</taxon>
        <taxon>Arachnida</taxon>
        <taxon>Acari</taxon>
        <taxon>Acariformes</taxon>
        <taxon>Sarcoptiformes</taxon>
        <taxon>Astigmata</taxon>
        <taxon>Glycyphagoidea</taxon>
        <taxon>Echimyopodidae</taxon>
        <taxon>Blomia</taxon>
    </lineage>
</organism>
<keyword evidence="2" id="KW-0472">Membrane</keyword>
<feature type="domain" description="Reelin" evidence="4">
    <location>
        <begin position="29"/>
        <end position="157"/>
    </location>
</feature>
<dbReference type="InterPro" id="IPR042307">
    <property type="entry name" value="Reeler_sf"/>
</dbReference>
<keyword evidence="6" id="KW-1185">Reference proteome</keyword>
<keyword evidence="2" id="KW-1133">Transmembrane helix</keyword>
<feature type="compositionally biased region" description="Basic and acidic residues" evidence="1">
    <location>
        <begin position="344"/>
        <end position="368"/>
    </location>
</feature>
<reference evidence="5" key="1">
    <citation type="submission" date="2022-12" db="EMBL/GenBank/DDBJ databases">
        <title>Genome assemblies of Blomia tropicalis.</title>
        <authorList>
            <person name="Cui Y."/>
        </authorList>
    </citation>
    <scope>NUCLEOTIDE SEQUENCE</scope>
    <source>
        <tissue evidence="5">Adult mites</tissue>
    </source>
</reference>